<dbReference type="SMART" id="SM00829">
    <property type="entry name" value="PKS_ER"/>
    <property type="match status" value="1"/>
</dbReference>
<comment type="caution">
    <text evidence="3">The sequence shown here is derived from an EMBL/GenBank/DDBJ whole genome shotgun (WGS) entry which is preliminary data.</text>
</comment>
<dbReference type="RefSeq" id="WP_229710659.1">
    <property type="nucleotide sequence ID" value="NZ_BMLK01000039.1"/>
</dbReference>
<evidence type="ECO:0000313" key="4">
    <source>
        <dbReference type="Proteomes" id="UP000605099"/>
    </source>
</evidence>
<evidence type="ECO:0000313" key="3">
    <source>
        <dbReference type="EMBL" id="GGN61749.1"/>
    </source>
</evidence>
<dbReference type="InterPro" id="IPR020843">
    <property type="entry name" value="ER"/>
</dbReference>
<dbReference type="Pfam" id="PF00107">
    <property type="entry name" value="ADH_zinc_N"/>
    <property type="match status" value="1"/>
</dbReference>
<reference evidence="4" key="1">
    <citation type="journal article" date="2019" name="Int. J. Syst. Evol. Microbiol.">
        <title>The Global Catalogue of Microorganisms (GCM) 10K type strain sequencing project: providing services to taxonomists for standard genome sequencing and annotation.</title>
        <authorList>
            <consortium name="The Broad Institute Genomics Platform"/>
            <consortium name="The Broad Institute Genome Sequencing Center for Infectious Disease"/>
            <person name="Wu L."/>
            <person name="Ma J."/>
        </authorList>
    </citation>
    <scope>NUCLEOTIDE SEQUENCE [LARGE SCALE GENOMIC DNA]</scope>
    <source>
        <strain evidence="4">CGMCC 1.6784</strain>
    </source>
</reference>
<dbReference type="EMBL" id="BMLK01000039">
    <property type="protein sequence ID" value="GGN61749.1"/>
    <property type="molecule type" value="Genomic_DNA"/>
</dbReference>
<protein>
    <submittedName>
        <fullName evidence="3">NADP-dependent oxidoreductase</fullName>
    </submittedName>
</protein>
<dbReference type="Gene3D" id="3.40.50.720">
    <property type="entry name" value="NAD(P)-binding Rossmann-like Domain"/>
    <property type="match status" value="1"/>
</dbReference>
<dbReference type="CDD" id="cd05288">
    <property type="entry name" value="PGDH"/>
    <property type="match status" value="1"/>
</dbReference>
<keyword evidence="1" id="KW-0560">Oxidoreductase</keyword>
<dbReference type="PANTHER" id="PTHR43205:SF42">
    <property type="entry name" value="ALCOHOL DEHYDROGENASE, ZINC-CONTAINING (AFU_ORTHOLOGUE AFUA_7G04530)"/>
    <property type="match status" value="1"/>
</dbReference>
<sequence length="337" mass="36259">MPAQSSRNRRILLVNRPVGIPQPSDFAFDETGLVPLEDGQFLVRNCFLSVDPAQRGWANEGANYSNPVPLGSVMRALAVGEIVESRHAEYPVGHHVYGWLGWQDYAIASPKHVLTRIAAPRLPLSAYAGVLGINGLTAHLALHGIGRPKAGDTVLVSTAAGAVGSVVGQLARAAGCTTIGLSSDPAKLAMCRDRFGYDHAINYREPGLEEAISRVAPDGIDVFFDNVGGEQLDKMLRKMRVGGRVVQCGTASVPSWTPPPTGLRNERELLMRRLTWGGFVVFDHMAVFEETMHALGAMIEDGSLVYDEDVREGIACAPQALVDVFAGRNRGKVLISP</sequence>
<accession>A0ABQ2K2B6</accession>
<dbReference type="Pfam" id="PF16884">
    <property type="entry name" value="ADH_N_2"/>
    <property type="match status" value="1"/>
</dbReference>
<evidence type="ECO:0000256" key="1">
    <source>
        <dbReference type="ARBA" id="ARBA00023002"/>
    </source>
</evidence>
<name>A0ABQ2K2B6_9SPHN</name>
<dbReference type="PANTHER" id="PTHR43205">
    <property type="entry name" value="PROSTAGLANDIN REDUCTASE"/>
    <property type="match status" value="1"/>
</dbReference>
<evidence type="ECO:0000259" key="2">
    <source>
        <dbReference type="SMART" id="SM00829"/>
    </source>
</evidence>
<proteinExistence type="predicted"/>
<dbReference type="SUPFAM" id="SSF51735">
    <property type="entry name" value="NAD(P)-binding Rossmann-fold domains"/>
    <property type="match status" value="1"/>
</dbReference>
<dbReference type="SUPFAM" id="SSF50129">
    <property type="entry name" value="GroES-like"/>
    <property type="match status" value="1"/>
</dbReference>
<dbReference type="Proteomes" id="UP000605099">
    <property type="component" value="Unassembled WGS sequence"/>
</dbReference>
<feature type="domain" description="Enoyl reductase (ER)" evidence="2">
    <location>
        <begin position="21"/>
        <end position="335"/>
    </location>
</feature>
<keyword evidence="4" id="KW-1185">Reference proteome</keyword>
<dbReference type="InterPro" id="IPR013149">
    <property type="entry name" value="ADH-like_C"/>
</dbReference>
<dbReference type="InterPro" id="IPR045010">
    <property type="entry name" value="MDR_fam"/>
</dbReference>
<dbReference type="InterPro" id="IPR036291">
    <property type="entry name" value="NAD(P)-bd_dom_sf"/>
</dbReference>
<gene>
    <name evidence="3" type="ORF">GCM10011349_44700</name>
</gene>
<dbReference type="InterPro" id="IPR011032">
    <property type="entry name" value="GroES-like_sf"/>
</dbReference>
<organism evidence="3 4">
    <name type="scientific">Novosphingobium indicum</name>
    <dbReference type="NCBI Taxonomy" id="462949"/>
    <lineage>
        <taxon>Bacteria</taxon>
        <taxon>Pseudomonadati</taxon>
        <taxon>Pseudomonadota</taxon>
        <taxon>Alphaproteobacteria</taxon>
        <taxon>Sphingomonadales</taxon>
        <taxon>Sphingomonadaceae</taxon>
        <taxon>Novosphingobium</taxon>
    </lineage>
</organism>
<dbReference type="Gene3D" id="3.90.180.10">
    <property type="entry name" value="Medium-chain alcohol dehydrogenases, catalytic domain"/>
    <property type="match status" value="1"/>
</dbReference>
<dbReference type="InterPro" id="IPR041694">
    <property type="entry name" value="ADH_N_2"/>
</dbReference>